<reference evidence="5 6" key="1">
    <citation type="journal article" date="2021" name="Nat. Commun.">
        <title>Isolation of a member of the candidate phylum Atribacteria reveals a unique cell membrane structure.</title>
        <authorList>
            <person name="Taiki K."/>
            <person name="Nobu M.K."/>
            <person name="Kusada H."/>
            <person name="Meng X.-Y."/>
            <person name="Hosoki N."/>
            <person name="Uematsu K."/>
            <person name="Yoshioka H."/>
            <person name="Kamagata Y."/>
            <person name="Tamaki H."/>
        </authorList>
    </citation>
    <scope>NUCLEOTIDE SEQUENCE [LARGE SCALE GENOMIC DNA]</scope>
    <source>
        <strain evidence="5 6">RT761</strain>
    </source>
</reference>
<dbReference type="InterPro" id="IPR014729">
    <property type="entry name" value="Rossmann-like_a/b/a_fold"/>
</dbReference>
<proteinExistence type="predicted"/>
<keyword evidence="6" id="KW-1185">Reference proteome</keyword>
<evidence type="ECO:0000313" key="5">
    <source>
        <dbReference type="EMBL" id="QPM67760.1"/>
    </source>
</evidence>
<dbReference type="AlphaFoldDB" id="A0A7T1AKT9"/>
<keyword evidence="1" id="KW-0547">Nucleotide-binding</keyword>
<sequence>MTKAVSLFSGGLDSLLATQIIMDQGIEVIAVNFINPFANNKKMKEKQYYARTMSQKMGIELVEIELKENFLDLLRNPKYDFGKNLNPCIDCKILMITQAHEVMKEKRASFIVTGEVLSQRPKSQFLWGLSIIDRDSHLKGLILRPLSAKLLQETIPEQKGWVDRDKLYNFSGRIRGPQFALAQKLGINDYPAPAGGCLLTDPIFARRVYDLLIHDELTMENIELLKLGRYFRLSNQFKLLVGRNEKDNLALLSQAKPEDYVFTPSHTKGPTGLGKGIIDFYTEQLASGIIAYYSSSLIEPLNIKIQHQNYSSPKMVQPITLSLNQIEKYRIENFPIKLIRQNTQKTPQK</sequence>
<dbReference type="EC" id="2.8.1.4" evidence="5"/>
<dbReference type="SUPFAM" id="SSF52402">
    <property type="entry name" value="Adenine nucleotide alpha hydrolases-like"/>
    <property type="match status" value="1"/>
</dbReference>
<name>A0A7T1AKT9_ATRLM</name>
<dbReference type="Gene3D" id="3.40.50.620">
    <property type="entry name" value="HUPs"/>
    <property type="match status" value="1"/>
</dbReference>
<dbReference type="GO" id="GO:0004810">
    <property type="term" value="F:CCA tRNA nucleotidyltransferase activity"/>
    <property type="evidence" value="ECO:0007669"/>
    <property type="project" value="InterPro"/>
</dbReference>
<evidence type="ECO:0000256" key="2">
    <source>
        <dbReference type="ARBA" id="ARBA00022840"/>
    </source>
</evidence>
<protein>
    <submittedName>
        <fullName evidence="5">tRNA sulfurtransferase</fullName>
        <ecNumber evidence="5">2.8.1.4</ecNumber>
    </submittedName>
</protein>
<feature type="domain" description="Thil AANH" evidence="3">
    <location>
        <begin position="3"/>
        <end position="146"/>
    </location>
</feature>
<dbReference type="GO" id="GO:0140741">
    <property type="term" value="F:tRNA-uracil-4 sulfurtransferase activity"/>
    <property type="evidence" value="ECO:0007669"/>
    <property type="project" value="UniProtKB-EC"/>
</dbReference>
<dbReference type="PANTHER" id="PTHR11933:SF6">
    <property type="entry name" value="THIL AANH DOMAIN-CONTAINING PROTEIN"/>
    <property type="match status" value="1"/>
</dbReference>
<feature type="domain" description="NFACT protein RNA binding" evidence="4">
    <location>
        <begin position="228"/>
        <end position="330"/>
    </location>
</feature>
<gene>
    <name evidence="5" type="primary">thiI</name>
    <name evidence="5" type="ORF">RT761_00972</name>
</gene>
<keyword evidence="5" id="KW-0808">Transferase</keyword>
<evidence type="ECO:0000259" key="4">
    <source>
        <dbReference type="Pfam" id="PF18297"/>
    </source>
</evidence>
<dbReference type="EMBL" id="CP065383">
    <property type="protein sequence ID" value="QPM67760.1"/>
    <property type="molecule type" value="Genomic_DNA"/>
</dbReference>
<dbReference type="KEGG" id="alam:RT761_00972"/>
<dbReference type="GO" id="GO:0005524">
    <property type="term" value="F:ATP binding"/>
    <property type="evidence" value="ECO:0007669"/>
    <property type="project" value="UniProtKB-KW"/>
</dbReference>
<evidence type="ECO:0000313" key="6">
    <source>
        <dbReference type="Proteomes" id="UP000594463"/>
    </source>
</evidence>
<dbReference type="PANTHER" id="PTHR11933">
    <property type="entry name" value="TRNA 5-METHYLAMINOMETHYL-2-THIOURIDYLATE -METHYLTRANSFERASE"/>
    <property type="match status" value="1"/>
</dbReference>
<dbReference type="Pfam" id="PF18297">
    <property type="entry name" value="NFACT-R_2"/>
    <property type="match status" value="1"/>
</dbReference>
<keyword evidence="2" id="KW-0067">ATP-binding</keyword>
<accession>A0A7T1AKT9</accession>
<dbReference type="RefSeq" id="WP_218112945.1">
    <property type="nucleotide sequence ID" value="NZ_CP065383.1"/>
</dbReference>
<dbReference type="InterPro" id="IPR059101">
    <property type="entry name" value="NFACT-R_2"/>
</dbReference>
<dbReference type="Pfam" id="PF02568">
    <property type="entry name" value="ThiI"/>
    <property type="match status" value="1"/>
</dbReference>
<evidence type="ECO:0000256" key="1">
    <source>
        <dbReference type="ARBA" id="ARBA00022741"/>
    </source>
</evidence>
<dbReference type="InterPro" id="IPR020536">
    <property type="entry name" value="ThiI_AANH"/>
</dbReference>
<organism evidence="5 6">
    <name type="scientific">Atribacter laminatus</name>
    <dbReference type="NCBI Taxonomy" id="2847778"/>
    <lineage>
        <taxon>Bacteria</taxon>
        <taxon>Pseudomonadati</taxon>
        <taxon>Atribacterota</taxon>
        <taxon>Atribacteria</taxon>
        <taxon>Atribacterales</taxon>
        <taxon>Atribacteraceae</taxon>
        <taxon>Atribacter</taxon>
    </lineage>
</organism>
<dbReference type="Proteomes" id="UP000594463">
    <property type="component" value="Chromosome"/>
</dbReference>
<evidence type="ECO:0000259" key="3">
    <source>
        <dbReference type="Pfam" id="PF02568"/>
    </source>
</evidence>